<name>S4NQ84_9LACO</name>
<keyword evidence="2" id="KW-1185">Reference proteome</keyword>
<gene>
    <name evidence="1" type="ORF">LOT_0721</name>
</gene>
<comment type="caution">
    <text evidence="1">The sequence shown here is derived from an EMBL/GenBank/DDBJ whole genome shotgun (WGS) entry which is preliminary data.</text>
</comment>
<evidence type="ECO:0000313" key="1">
    <source>
        <dbReference type="EMBL" id="GAD16183.1"/>
    </source>
</evidence>
<dbReference type="AlphaFoldDB" id="S4NQ84"/>
<organism evidence="1 2">
    <name type="scientific">Lentilactobacillus otakiensis DSM 19908 = JCM 15040</name>
    <dbReference type="NCBI Taxonomy" id="1423780"/>
    <lineage>
        <taxon>Bacteria</taxon>
        <taxon>Bacillati</taxon>
        <taxon>Bacillota</taxon>
        <taxon>Bacilli</taxon>
        <taxon>Lactobacillales</taxon>
        <taxon>Lactobacillaceae</taxon>
        <taxon>Lentilactobacillus</taxon>
    </lineage>
</organism>
<dbReference type="Proteomes" id="UP000016361">
    <property type="component" value="Unassembled WGS sequence"/>
</dbReference>
<accession>S4NQ84</accession>
<protein>
    <submittedName>
        <fullName evidence="1">Uncharacterized protein</fullName>
    </submittedName>
</protein>
<sequence>MPGRVAYVYVYVYVYVYFDTNSHFIGRIAQPVFYIFD</sequence>
<proteinExistence type="predicted"/>
<reference evidence="2" key="1">
    <citation type="journal article" date="2013" name="Genome Announc.">
        <title>Draft Genome Sequence of D-Branched-Chain Amino Acid Producer Lactobacillus otakiensis JCM 15040T, Isolated from a Traditional Japanese Pickle.</title>
        <authorList>
            <person name="Doi K."/>
            <person name="Mori K."/>
            <person name="Mutaguchi Y."/>
            <person name="Tashiro K."/>
            <person name="Fujino Y."/>
            <person name="Ohmori T."/>
            <person name="Kuhara S."/>
            <person name="Ohshima T."/>
        </authorList>
    </citation>
    <scope>NUCLEOTIDE SEQUENCE [LARGE SCALE GENOMIC DNA]</scope>
    <source>
        <strain evidence="2">JCM 15040</strain>
    </source>
</reference>
<dbReference type="EMBL" id="BASH01000002">
    <property type="protein sequence ID" value="GAD16183.1"/>
    <property type="molecule type" value="Genomic_DNA"/>
</dbReference>
<evidence type="ECO:0000313" key="2">
    <source>
        <dbReference type="Proteomes" id="UP000016361"/>
    </source>
</evidence>